<dbReference type="Proteomes" id="UP000193498">
    <property type="component" value="Unassembled WGS sequence"/>
</dbReference>
<feature type="transmembrane region" description="Helical" evidence="5">
    <location>
        <begin position="265"/>
        <end position="286"/>
    </location>
</feature>
<keyword evidence="7" id="KW-1185">Reference proteome</keyword>
<evidence type="ECO:0000313" key="6">
    <source>
        <dbReference type="EMBL" id="ORX93322.1"/>
    </source>
</evidence>
<evidence type="ECO:0000256" key="2">
    <source>
        <dbReference type="ARBA" id="ARBA00022692"/>
    </source>
</evidence>
<dbReference type="GO" id="GO:0007189">
    <property type="term" value="P:adenylate cyclase-activating G protein-coupled receptor signaling pathway"/>
    <property type="evidence" value="ECO:0007669"/>
    <property type="project" value="TreeGrafter"/>
</dbReference>
<evidence type="ECO:0008006" key="8">
    <source>
        <dbReference type="Google" id="ProtNLM"/>
    </source>
</evidence>
<evidence type="ECO:0000256" key="5">
    <source>
        <dbReference type="SAM" id="Phobius"/>
    </source>
</evidence>
<keyword evidence="4 5" id="KW-0472">Membrane</keyword>
<organism evidence="6 7">
    <name type="scientific">Basidiobolus meristosporus CBS 931.73</name>
    <dbReference type="NCBI Taxonomy" id="1314790"/>
    <lineage>
        <taxon>Eukaryota</taxon>
        <taxon>Fungi</taxon>
        <taxon>Fungi incertae sedis</taxon>
        <taxon>Zoopagomycota</taxon>
        <taxon>Entomophthoromycotina</taxon>
        <taxon>Basidiobolomycetes</taxon>
        <taxon>Basidiobolales</taxon>
        <taxon>Basidiobolaceae</taxon>
        <taxon>Basidiobolus</taxon>
    </lineage>
</organism>
<feature type="transmembrane region" description="Helical" evidence="5">
    <location>
        <begin position="68"/>
        <end position="91"/>
    </location>
</feature>
<dbReference type="GO" id="GO:0005886">
    <property type="term" value="C:plasma membrane"/>
    <property type="evidence" value="ECO:0007669"/>
    <property type="project" value="TreeGrafter"/>
</dbReference>
<dbReference type="GO" id="GO:0004930">
    <property type="term" value="F:G protein-coupled receptor activity"/>
    <property type="evidence" value="ECO:0007669"/>
    <property type="project" value="TreeGrafter"/>
</dbReference>
<comment type="subcellular location">
    <subcellularLocation>
        <location evidence="1">Membrane</location>
        <topology evidence="1">Multi-pass membrane protein</topology>
    </subcellularLocation>
</comment>
<feature type="transmembrane region" description="Helical" evidence="5">
    <location>
        <begin position="97"/>
        <end position="117"/>
    </location>
</feature>
<reference evidence="6 7" key="1">
    <citation type="submission" date="2016-07" db="EMBL/GenBank/DDBJ databases">
        <title>Pervasive Adenine N6-methylation of Active Genes in Fungi.</title>
        <authorList>
            <consortium name="DOE Joint Genome Institute"/>
            <person name="Mondo S.J."/>
            <person name="Dannebaum R.O."/>
            <person name="Kuo R.C."/>
            <person name="Labutti K."/>
            <person name="Haridas S."/>
            <person name="Kuo A."/>
            <person name="Salamov A."/>
            <person name="Ahrendt S.R."/>
            <person name="Lipzen A."/>
            <person name="Sullivan W."/>
            <person name="Andreopoulos W.B."/>
            <person name="Clum A."/>
            <person name="Lindquist E."/>
            <person name="Daum C."/>
            <person name="Ramamoorthy G.K."/>
            <person name="Gryganskyi A."/>
            <person name="Culley D."/>
            <person name="Magnuson J.K."/>
            <person name="James T.Y."/>
            <person name="O'Malley M.A."/>
            <person name="Stajich J.E."/>
            <person name="Spatafora J.W."/>
            <person name="Visel A."/>
            <person name="Grigoriev I.V."/>
        </authorList>
    </citation>
    <scope>NUCLEOTIDE SEQUENCE [LARGE SCALE GENOMIC DNA]</scope>
    <source>
        <strain evidence="6 7">CBS 931.73</strain>
    </source>
</reference>
<feature type="transmembrane region" description="Helical" evidence="5">
    <location>
        <begin position="24"/>
        <end position="47"/>
    </location>
</feature>
<dbReference type="SUPFAM" id="SSF81321">
    <property type="entry name" value="Family A G protein-coupled receptor-like"/>
    <property type="match status" value="1"/>
</dbReference>
<feature type="transmembrane region" description="Helical" evidence="5">
    <location>
        <begin position="230"/>
        <end position="253"/>
    </location>
</feature>
<feature type="transmembrane region" description="Helical" evidence="5">
    <location>
        <begin position="169"/>
        <end position="196"/>
    </location>
</feature>
<proteinExistence type="predicted"/>
<gene>
    <name evidence="6" type="ORF">K493DRAFT_408447</name>
</gene>
<accession>A0A1Y1Y5N7</accession>
<keyword evidence="3 5" id="KW-1133">Transmembrane helix</keyword>
<protein>
    <recommendedName>
        <fullName evidence="8">G-protein coupled receptors family 2 profile 2 domain-containing protein</fullName>
    </recommendedName>
</protein>
<dbReference type="PANTHER" id="PTHR23112">
    <property type="entry name" value="G PROTEIN-COUPLED RECEPTOR 157-RELATED"/>
    <property type="match status" value="1"/>
</dbReference>
<feature type="transmembrane region" description="Helical" evidence="5">
    <location>
        <begin position="129"/>
        <end position="149"/>
    </location>
</feature>
<evidence type="ECO:0000256" key="4">
    <source>
        <dbReference type="ARBA" id="ARBA00023136"/>
    </source>
</evidence>
<evidence type="ECO:0000256" key="3">
    <source>
        <dbReference type="ARBA" id="ARBA00022989"/>
    </source>
</evidence>
<keyword evidence="2 5" id="KW-0812">Transmembrane</keyword>
<sequence length="393" mass="44533">MGAYNGTQNYITDGQALIIAQETIWTNAASMLMASMVILVYFTTFFYNRRLVDRVTLRLTVANSTADLIYSAMMLWGALITTDGTSCHIFMWGFIEFTLLPLFLSVAIATNLCAVYVWGARQTQRFEVYYFAIPIVLSLAISVPLPAFHRFGWLDDAKLCWYVPNGPETLIWLALTYHLWIVLCVVILLIQVGFIVHKLRSDRSSPGNKEAVSRSIVTTQQRLEKTVKKVLIRVIFYPIVPMITQSLSIIVYMNAFANGYWNFGLMFSWCFFTAIQASLNALVFLFDPSVQNTWEQLKQHIKLKYKHEINLPKDELTRGQRLRIGIVKAMVGGSASPNGYITNDPFFHVSPSSGSSEASKEPKEVRLWYQSAVSNDTNSASIETDQMSSLTHY</sequence>
<dbReference type="OrthoDB" id="2266370at2759"/>
<name>A0A1Y1Y5N7_9FUNG</name>
<comment type="caution">
    <text evidence="6">The sequence shown here is derived from an EMBL/GenBank/DDBJ whole genome shotgun (WGS) entry which is preliminary data.</text>
</comment>
<dbReference type="EMBL" id="MCFE01000239">
    <property type="protein sequence ID" value="ORX93322.1"/>
    <property type="molecule type" value="Genomic_DNA"/>
</dbReference>
<dbReference type="PANTHER" id="PTHR23112:SF0">
    <property type="entry name" value="TRANSMEMBRANE PROTEIN 116"/>
    <property type="match status" value="1"/>
</dbReference>
<evidence type="ECO:0000313" key="7">
    <source>
        <dbReference type="Proteomes" id="UP000193498"/>
    </source>
</evidence>
<dbReference type="InParanoid" id="A0A1Y1Y5N7"/>
<evidence type="ECO:0000256" key="1">
    <source>
        <dbReference type="ARBA" id="ARBA00004141"/>
    </source>
</evidence>
<dbReference type="Gene3D" id="1.20.1070.10">
    <property type="entry name" value="Rhodopsin 7-helix transmembrane proteins"/>
    <property type="match status" value="1"/>
</dbReference>
<dbReference type="AlphaFoldDB" id="A0A1Y1Y5N7"/>